<dbReference type="RefSeq" id="WP_217962925.1">
    <property type="nucleotide sequence ID" value="NZ_JAHTBN010000001.1"/>
</dbReference>
<gene>
    <name evidence="2" type="ORF">ACFOY1_00205</name>
</gene>
<feature type="transmembrane region" description="Helical" evidence="1">
    <location>
        <begin position="39"/>
        <end position="60"/>
    </location>
</feature>
<organism evidence="2 3">
    <name type="scientific">Candidimonas humi</name>
    <dbReference type="NCBI Taxonomy" id="683355"/>
    <lineage>
        <taxon>Bacteria</taxon>
        <taxon>Pseudomonadati</taxon>
        <taxon>Pseudomonadota</taxon>
        <taxon>Betaproteobacteria</taxon>
        <taxon>Burkholderiales</taxon>
        <taxon>Alcaligenaceae</taxon>
        <taxon>Candidimonas</taxon>
    </lineage>
</organism>
<protein>
    <recommendedName>
        <fullName evidence="4">Prepilin-type N-terminal cleavage/methylation domain-containing protein</fullName>
    </recommendedName>
</protein>
<dbReference type="Proteomes" id="UP001595848">
    <property type="component" value="Unassembled WGS sequence"/>
</dbReference>
<evidence type="ECO:0000313" key="2">
    <source>
        <dbReference type="EMBL" id="MFC4199358.1"/>
    </source>
</evidence>
<keyword evidence="1" id="KW-1133">Transmembrane helix</keyword>
<proteinExistence type="predicted"/>
<comment type="caution">
    <text evidence="2">The sequence shown here is derived from an EMBL/GenBank/DDBJ whole genome shotgun (WGS) entry which is preliminary data.</text>
</comment>
<reference evidence="3" key="1">
    <citation type="journal article" date="2019" name="Int. J. Syst. Evol. Microbiol.">
        <title>The Global Catalogue of Microorganisms (GCM) 10K type strain sequencing project: providing services to taxonomists for standard genome sequencing and annotation.</title>
        <authorList>
            <consortium name="The Broad Institute Genomics Platform"/>
            <consortium name="The Broad Institute Genome Sequencing Center for Infectious Disease"/>
            <person name="Wu L."/>
            <person name="Ma J."/>
        </authorList>
    </citation>
    <scope>NUCLEOTIDE SEQUENCE [LARGE SCALE GENOMIC DNA]</scope>
    <source>
        <strain evidence="3">LMG 24813</strain>
    </source>
</reference>
<keyword evidence="1" id="KW-0812">Transmembrane</keyword>
<keyword evidence="1" id="KW-0472">Membrane</keyword>
<name>A0ABV8NTK9_9BURK</name>
<evidence type="ECO:0000256" key="1">
    <source>
        <dbReference type="SAM" id="Phobius"/>
    </source>
</evidence>
<dbReference type="EMBL" id="JBHSBV010000001">
    <property type="protein sequence ID" value="MFC4199358.1"/>
    <property type="molecule type" value="Genomic_DNA"/>
</dbReference>
<evidence type="ECO:0000313" key="3">
    <source>
        <dbReference type="Proteomes" id="UP001595848"/>
    </source>
</evidence>
<sequence length="366" mass="38010">MFVVSQAFAARVARGTRARSTSRGPAGSCQRGYVLLELMLAAALAVLLAVWGAHALALALDAAAARSLAGWMLTVRQAAQAYIERYDRELAGAADPQALAGRGYVDWSAPSLAELRADGLLSRGFPELGPLGMPVSLRILRSGAACPDAGDCRIEALVYSGRPLLRRGAVDEHMLAHWLLGAQGWGGAVQARNAAQILGPAFGYDNPPAADMPALPAGTLAMAVTAANLAHLAYLRVGDARDPDFQGRASVAGNLETRGSLKVRDYVTIEAQENAGAVCAQTGAVAREYYGGLLMCRSGSWRRIGGAGGGFSINSLYGCRNSSGASTANPLTDACSCPNGFTVVQISDSGNQPAPDGRTTGYLCIE</sequence>
<evidence type="ECO:0008006" key="4">
    <source>
        <dbReference type="Google" id="ProtNLM"/>
    </source>
</evidence>
<accession>A0ABV8NTK9</accession>
<keyword evidence="3" id="KW-1185">Reference proteome</keyword>